<evidence type="ECO:0000256" key="2">
    <source>
        <dbReference type="ARBA" id="ARBA00022499"/>
    </source>
</evidence>
<dbReference type="PANTHER" id="PTHR32086:SF0">
    <property type="entry name" value="FANCONI ANEMIA GROUP D2 PROTEIN"/>
    <property type="match status" value="1"/>
</dbReference>
<dbReference type="PANTHER" id="PTHR32086">
    <property type="entry name" value="FANCONI ANEMIA GROUP D2 PROTEIN"/>
    <property type="match status" value="1"/>
</dbReference>
<dbReference type="InterPro" id="IPR029448">
    <property type="entry name" value="FANCD2"/>
</dbReference>
<dbReference type="GO" id="GO:0070182">
    <property type="term" value="F:DNA polymerase binding"/>
    <property type="evidence" value="ECO:0007669"/>
    <property type="project" value="TreeGrafter"/>
</dbReference>
<accession>A0A5J9T765</accession>
<evidence type="ECO:0000256" key="4">
    <source>
        <dbReference type="ARBA" id="ARBA00023242"/>
    </source>
</evidence>
<dbReference type="GO" id="GO:0036297">
    <property type="term" value="P:interstrand cross-link repair"/>
    <property type="evidence" value="ECO:0007669"/>
    <property type="project" value="TreeGrafter"/>
</dbReference>
<keyword evidence="3" id="KW-0832">Ubl conjugation</keyword>
<dbReference type="GO" id="GO:0005634">
    <property type="term" value="C:nucleus"/>
    <property type="evidence" value="ECO:0007669"/>
    <property type="project" value="UniProtKB-SubCell"/>
</dbReference>
<dbReference type="Gramene" id="TVU07195">
    <property type="protein sequence ID" value="TVU07195"/>
    <property type="gene ID" value="EJB05_47239"/>
</dbReference>
<evidence type="ECO:0000256" key="5">
    <source>
        <dbReference type="ARBA" id="ARBA00093456"/>
    </source>
</evidence>
<name>A0A5J9T765_9POAL</name>
<keyword evidence="4" id="KW-0539">Nucleus</keyword>
<proteinExistence type="inferred from homology"/>
<dbReference type="OrthoDB" id="27031at2759"/>
<dbReference type="GO" id="GO:0000793">
    <property type="term" value="C:condensed chromosome"/>
    <property type="evidence" value="ECO:0007669"/>
    <property type="project" value="TreeGrafter"/>
</dbReference>
<comment type="caution">
    <text evidence="6">The sequence shown here is derived from an EMBL/GenBank/DDBJ whole genome shotgun (WGS) entry which is preliminary data.</text>
</comment>
<keyword evidence="2" id="KW-1017">Isopeptide bond</keyword>
<evidence type="ECO:0000313" key="6">
    <source>
        <dbReference type="EMBL" id="TVU07195.1"/>
    </source>
</evidence>
<comment type="similarity">
    <text evidence="5">Belongs to the Fanconi anemia protein FANCD2 family.</text>
</comment>
<keyword evidence="7" id="KW-1185">Reference proteome</keyword>
<dbReference type="EMBL" id="RWGY01000045">
    <property type="protein sequence ID" value="TVU07195.1"/>
    <property type="molecule type" value="Genomic_DNA"/>
</dbReference>
<dbReference type="AlphaFoldDB" id="A0A5J9T765"/>
<comment type="subcellular location">
    <subcellularLocation>
        <location evidence="1">Nucleus</location>
    </subcellularLocation>
</comment>
<evidence type="ECO:0000256" key="3">
    <source>
        <dbReference type="ARBA" id="ARBA00022843"/>
    </source>
</evidence>
<dbReference type="GO" id="GO:0031573">
    <property type="term" value="P:mitotic intra-S DNA damage checkpoint signaling"/>
    <property type="evidence" value="ECO:0007669"/>
    <property type="project" value="TreeGrafter"/>
</dbReference>
<reference evidence="6 7" key="1">
    <citation type="journal article" date="2019" name="Sci. Rep.">
        <title>A high-quality genome of Eragrostis curvula grass provides insights into Poaceae evolution and supports new strategies to enhance forage quality.</title>
        <authorList>
            <person name="Carballo J."/>
            <person name="Santos B.A.C.M."/>
            <person name="Zappacosta D."/>
            <person name="Garbus I."/>
            <person name="Selva J.P."/>
            <person name="Gallo C.A."/>
            <person name="Diaz A."/>
            <person name="Albertini E."/>
            <person name="Caccamo M."/>
            <person name="Echenique V."/>
        </authorList>
    </citation>
    <scope>NUCLEOTIDE SEQUENCE [LARGE SCALE GENOMIC DNA]</scope>
    <source>
        <strain evidence="7">cv. Victoria</strain>
        <tissue evidence="6">Leaf</tissue>
    </source>
</reference>
<gene>
    <name evidence="6" type="ORF">EJB05_47239</name>
</gene>
<protein>
    <submittedName>
        <fullName evidence="6">Uncharacterized protein</fullName>
    </submittedName>
</protein>
<evidence type="ECO:0000256" key="1">
    <source>
        <dbReference type="ARBA" id="ARBA00004123"/>
    </source>
</evidence>
<dbReference type="GO" id="GO:1990918">
    <property type="term" value="P:double-strand break repair involved in meiotic recombination"/>
    <property type="evidence" value="ECO:0007669"/>
    <property type="project" value="TreeGrafter"/>
</dbReference>
<sequence>MLQDQAVTVAMSCVRTIAADQMPHLLRFLLLSATPANAGRTMLQIREQLKFVGVTYRGAASWTKKLKGKALASSTDGAILDTLRSGLRSGGVSACLLEILPTAGDSSVNSVLH</sequence>
<dbReference type="Proteomes" id="UP000324897">
    <property type="component" value="Unassembled WGS sequence"/>
</dbReference>
<organism evidence="6 7">
    <name type="scientific">Eragrostis curvula</name>
    <name type="common">weeping love grass</name>
    <dbReference type="NCBI Taxonomy" id="38414"/>
    <lineage>
        <taxon>Eukaryota</taxon>
        <taxon>Viridiplantae</taxon>
        <taxon>Streptophyta</taxon>
        <taxon>Embryophyta</taxon>
        <taxon>Tracheophyta</taxon>
        <taxon>Spermatophyta</taxon>
        <taxon>Magnoliopsida</taxon>
        <taxon>Liliopsida</taxon>
        <taxon>Poales</taxon>
        <taxon>Poaceae</taxon>
        <taxon>PACMAD clade</taxon>
        <taxon>Chloridoideae</taxon>
        <taxon>Eragrostideae</taxon>
        <taxon>Eragrostidinae</taxon>
        <taxon>Eragrostis</taxon>
    </lineage>
</organism>
<dbReference type="GO" id="GO:0007129">
    <property type="term" value="P:homologous chromosome pairing at meiosis"/>
    <property type="evidence" value="ECO:0007669"/>
    <property type="project" value="TreeGrafter"/>
</dbReference>
<evidence type="ECO:0000313" key="7">
    <source>
        <dbReference type="Proteomes" id="UP000324897"/>
    </source>
</evidence>